<dbReference type="Proteomes" id="UP000321793">
    <property type="component" value="Unassembled WGS sequence"/>
</dbReference>
<dbReference type="RefSeq" id="WP_147065337.1">
    <property type="nucleotide sequence ID" value="NZ_BAABDN010000002.1"/>
</dbReference>
<dbReference type="PANTHER" id="PTHR38600:SF1">
    <property type="entry name" value="TRANSCRIPTIONAL REGULATORY PROTEIN"/>
    <property type="match status" value="1"/>
</dbReference>
<dbReference type="SUPFAM" id="SSF46785">
    <property type="entry name" value="Winged helix' DNA-binding domain"/>
    <property type="match status" value="1"/>
</dbReference>
<keyword evidence="4" id="KW-1185">Reference proteome</keyword>
<evidence type="ECO:0000256" key="1">
    <source>
        <dbReference type="ARBA" id="ARBA00006817"/>
    </source>
</evidence>
<comment type="caution">
    <text evidence="3">The sequence shown here is derived from an EMBL/GenBank/DDBJ whole genome shotgun (WGS) entry which is preliminary data.</text>
</comment>
<accession>A0A512T257</accession>
<protein>
    <submittedName>
        <fullName evidence="3">Putative transcriptional regulator, ArsR family protein</fullName>
    </submittedName>
</protein>
<dbReference type="OrthoDB" id="9815653at2"/>
<organism evidence="3 4">
    <name type="scientific">Knoellia locipacati</name>
    <dbReference type="NCBI Taxonomy" id="882824"/>
    <lineage>
        <taxon>Bacteria</taxon>
        <taxon>Bacillati</taxon>
        <taxon>Actinomycetota</taxon>
        <taxon>Actinomycetes</taxon>
        <taxon>Micrococcales</taxon>
        <taxon>Intrasporangiaceae</taxon>
        <taxon>Knoellia</taxon>
    </lineage>
</organism>
<reference evidence="3 4" key="1">
    <citation type="submission" date="2019-07" db="EMBL/GenBank/DDBJ databases">
        <title>Whole genome shotgun sequence of Knoellia locipacati NBRC 109775.</title>
        <authorList>
            <person name="Hosoyama A."/>
            <person name="Uohara A."/>
            <person name="Ohji S."/>
            <person name="Ichikawa N."/>
        </authorList>
    </citation>
    <scope>NUCLEOTIDE SEQUENCE [LARGE SCALE GENOMIC DNA]</scope>
    <source>
        <strain evidence="3 4">NBRC 109775</strain>
    </source>
</reference>
<dbReference type="InterPro" id="IPR011991">
    <property type="entry name" value="ArsR-like_HTH"/>
</dbReference>
<evidence type="ECO:0000313" key="3">
    <source>
        <dbReference type="EMBL" id="GEQ14305.1"/>
    </source>
</evidence>
<dbReference type="InterPro" id="IPR036390">
    <property type="entry name" value="WH_DNA-bd_sf"/>
</dbReference>
<dbReference type="Gene3D" id="3.30.530.20">
    <property type="match status" value="1"/>
</dbReference>
<dbReference type="SUPFAM" id="SSF55961">
    <property type="entry name" value="Bet v1-like"/>
    <property type="match status" value="1"/>
</dbReference>
<evidence type="ECO:0000259" key="2">
    <source>
        <dbReference type="PROSITE" id="PS50987"/>
    </source>
</evidence>
<dbReference type="PRINTS" id="PR00778">
    <property type="entry name" value="HTHARSR"/>
</dbReference>
<gene>
    <name evidence="3" type="ORF">KLO01_23520</name>
</gene>
<evidence type="ECO:0000313" key="4">
    <source>
        <dbReference type="Proteomes" id="UP000321793"/>
    </source>
</evidence>
<dbReference type="PANTHER" id="PTHR38600">
    <property type="entry name" value="TRANSCRIPTIONAL REGULATORY PROTEIN"/>
    <property type="match status" value="1"/>
</dbReference>
<dbReference type="SMART" id="SM00418">
    <property type="entry name" value="HTH_ARSR"/>
    <property type="match status" value="1"/>
</dbReference>
<dbReference type="PROSITE" id="PS50987">
    <property type="entry name" value="HTH_ARSR_2"/>
    <property type="match status" value="1"/>
</dbReference>
<name>A0A512T257_9MICO</name>
<dbReference type="InterPro" id="IPR001845">
    <property type="entry name" value="HTH_ArsR_DNA-bd_dom"/>
</dbReference>
<dbReference type="InterPro" id="IPR036388">
    <property type="entry name" value="WH-like_DNA-bd_sf"/>
</dbReference>
<feature type="domain" description="HTH arsR-type" evidence="2">
    <location>
        <begin position="1"/>
        <end position="88"/>
    </location>
</feature>
<dbReference type="Pfam" id="PF12840">
    <property type="entry name" value="HTH_20"/>
    <property type="match status" value="1"/>
</dbReference>
<dbReference type="Gene3D" id="1.10.10.10">
    <property type="entry name" value="Winged helix-like DNA-binding domain superfamily/Winged helix DNA-binding domain"/>
    <property type="match status" value="1"/>
</dbReference>
<proteinExistence type="inferred from homology"/>
<dbReference type="InterPro" id="IPR023393">
    <property type="entry name" value="START-like_dom_sf"/>
</dbReference>
<comment type="similarity">
    <text evidence="1">Belongs to the AHA1 family.</text>
</comment>
<dbReference type="Pfam" id="PF08327">
    <property type="entry name" value="AHSA1"/>
    <property type="match status" value="1"/>
</dbReference>
<dbReference type="EMBL" id="BKBA01000009">
    <property type="protein sequence ID" value="GEQ14305.1"/>
    <property type="molecule type" value="Genomic_DNA"/>
</dbReference>
<sequence length="257" mass="28670">MDMIFRALADPTRRALLDALHDTDGQTLHSLTAAFDMTRIGVAKHLALLEEAGLVVSRRSGREKLHFLNPVGIRQVHDRWVSKYTEPWAAGLVGLKDELEAQSMTVSKVFEIYIRTTPERLWDAITDPDTRRRFHFGNTVTSSWSPGSTYEVTHDGFDGALVDGENLEVDPPRRLVQSYRAHWDDDAESVGTSRVTWEIEPVGDSCRLTVVHDQLPDGVSEAIHGGWPMVLSGLKTWLETGTELTTPGSQMYARGSS</sequence>
<dbReference type="CDD" id="cd08893">
    <property type="entry name" value="SRPBCC_CalC_Aha1-like_GntR-HTH"/>
    <property type="match status" value="1"/>
</dbReference>
<dbReference type="AlphaFoldDB" id="A0A512T257"/>
<dbReference type="CDD" id="cd00090">
    <property type="entry name" value="HTH_ARSR"/>
    <property type="match status" value="1"/>
</dbReference>
<dbReference type="NCBIfam" id="NF033788">
    <property type="entry name" value="HTH_metalloreg"/>
    <property type="match status" value="1"/>
</dbReference>
<dbReference type="GO" id="GO:0003700">
    <property type="term" value="F:DNA-binding transcription factor activity"/>
    <property type="evidence" value="ECO:0007669"/>
    <property type="project" value="InterPro"/>
</dbReference>
<dbReference type="InterPro" id="IPR013538">
    <property type="entry name" value="ASHA1/2-like_C"/>
</dbReference>